<accession>A0A3P6PY49</accession>
<sequence>MHALIIKTVTGQFCEKSVTKDIYSYYNNLVSRTGALGVLAVIPLLLIYATCDRYAKRRQQERVERHLIGTGLFTHPNKTVNPEAIESLLYSESE</sequence>
<evidence type="ECO:0000256" key="1">
    <source>
        <dbReference type="SAM" id="Phobius"/>
    </source>
</evidence>
<protein>
    <submittedName>
        <fullName evidence="2">Uncharacterized protein</fullName>
    </submittedName>
</protein>
<gene>
    <name evidence="2" type="ORF">CGOC_LOCUS318</name>
</gene>
<keyword evidence="1" id="KW-0812">Transmembrane</keyword>
<name>A0A3P6PY49_CYLGO</name>
<evidence type="ECO:0000313" key="3">
    <source>
        <dbReference type="Proteomes" id="UP000271889"/>
    </source>
</evidence>
<evidence type="ECO:0000313" key="2">
    <source>
        <dbReference type="EMBL" id="VDK44376.1"/>
    </source>
</evidence>
<keyword evidence="1" id="KW-1133">Transmembrane helix</keyword>
<proteinExistence type="predicted"/>
<dbReference type="EMBL" id="UYRV01000411">
    <property type="protein sequence ID" value="VDK44376.1"/>
    <property type="molecule type" value="Genomic_DNA"/>
</dbReference>
<keyword evidence="1" id="KW-0472">Membrane</keyword>
<dbReference type="OrthoDB" id="442731at2759"/>
<dbReference type="Proteomes" id="UP000271889">
    <property type="component" value="Unassembled WGS sequence"/>
</dbReference>
<organism evidence="2 3">
    <name type="scientific">Cylicostephanus goldi</name>
    <name type="common">Nematode worm</name>
    <dbReference type="NCBI Taxonomy" id="71465"/>
    <lineage>
        <taxon>Eukaryota</taxon>
        <taxon>Metazoa</taxon>
        <taxon>Ecdysozoa</taxon>
        <taxon>Nematoda</taxon>
        <taxon>Chromadorea</taxon>
        <taxon>Rhabditida</taxon>
        <taxon>Rhabditina</taxon>
        <taxon>Rhabditomorpha</taxon>
        <taxon>Strongyloidea</taxon>
        <taxon>Strongylidae</taxon>
        <taxon>Cylicostephanus</taxon>
    </lineage>
</organism>
<feature type="transmembrane region" description="Helical" evidence="1">
    <location>
        <begin position="29"/>
        <end position="49"/>
    </location>
</feature>
<dbReference type="AlphaFoldDB" id="A0A3P6PY49"/>
<reference evidence="2 3" key="1">
    <citation type="submission" date="2018-11" db="EMBL/GenBank/DDBJ databases">
        <authorList>
            <consortium name="Pathogen Informatics"/>
        </authorList>
    </citation>
    <scope>NUCLEOTIDE SEQUENCE [LARGE SCALE GENOMIC DNA]</scope>
</reference>
<keyword evidence="3" id="KW-1185">Reference proteome</keyword>